<dbReference type="InterPro" id="IPR036188">
    <property type="entry name" value="FAD/NAD-bd_sf"/>
</dbReference>
<dbReference type="Gene3D" id="3.50.50.60">
    <property type="entry name" value="FAD/NAD(P)-binding domain"/>
    <property type="match status" value="1"/>
</dbReference>
<dbReference type="EMBL" id="UYWY01019508">
    <property type="protein sequence ID" value="VDM37853.1"/>
    <property type="molecule type" value="Genomic_DNA"/>
</dbReference>
<sequence>MSAEEALPSDVDVVVLGTGLPESIIAAACARSGLSVLHLDRNDYYGGAWSSFHLQSITEWVGRMTKGMDAKPEPSDGNITLGEGEECVPIGRNRNVDNIHLQWHITEPDATESEQNGATESDHPVLLSRGAMVQVICDSEVSKYCEFKCVGRLLCLSANEDSVEGTLLNLQVVPCSRSEIFQSEAITMLEKRRIMKFLTSCMQWHQNPDEIDGWSDFAGKPFDDFIESRGITGNLKNFVTDAIGILRPNVIAKEGLEAVFRFMESVGRFGDSPFLWTLYGSGELPQCFCRLCAVFGGVYCLKQPLDALVLKENRVVAVITNGQRITCKHVIADFSYLPSRYLKNQERKHVVQRAVLLTNRSVLNDPQKEHISLLNLMRLDKDASPRLLEVGFEACAAPRGYFVSHLTASGKGSARKTLKTIVSQLYRTGPTPEHSEDSRPQLLWSLYFDLSQPEYNDEDLPPNLRIVCGVDADLDYDELITKVC</sequence>
<evidence type="ECO:0000256" key="4">
    <source>
        <dbReference type="ARBA" id="ARBA00022490"/>
    </source>
</evidence>
<dbReference type="InterPro" id="IPR018203">
    <property type="entry name" value="GDP_dissociation_inhibitor"/>
</dbReference>
<dbReference type="GO" id="GO:0005092">
    <property type="term" value="F:GDP-dissociation inhibitor activity"/>
    <property type="evidence" value="ECO:0007669"/>
    <property type="project" value="InterPro"/>
</dbReference>
<dbReference type="SUPFAM" id="SSF51905">
    <property type="entry name" value="FAD/NAD(P)-binding domain"/>
    <property type="match status" value="1"/>
</dbReference>
<dbReference type="PIRSF" id="PIRSF016550">
    <property type="entry name" value="Rab_ger_ger_transf_A_euk"/>
    <property type="match status" value="1"/>
</dbReference>
<evidence type="ECO:0000313" key="6">
    <source>
        <dbReference type="Proteomes" id="UP000050794"/>
    </source>
</evidence>
<keyword evidence="4" id="KW-0963">Cytoplasm</keyword>
<evidence type="ECO:0000313" key="7">
    <source>
        <dbReference type="WBParaSite" id="TCNE_0000653201-mRNA-1"/>
    </source>
</evidence>
<accession>A0A183UDG2</accession>
<gene>
    <name evidence="5" type="ORF">TCNE_LOCUS6532</name>
</gene>
<protein>
    <submittedName>
        <fullName evidence="7">Rab proteins geranylgeranyltransferase component A</fullName>
    </submittedName>
</protein>
<dbReference type="Gene3D" id="1.10.405.10">
    <property type="entry name" value="Guanine Nucleotide Dissociation Inhibitor, domain 1"/>
    <property type="match status" value="1"/>
</dbReference>
<dbReference type="GO" id="GO:0005829">
    <property type="term" value="C:cytosol"/>
    <property type="evidence" value="ECO:0007669"/>
    <property type="project" value="TreeGrafter"/>
</dbReference>
<dbReference type="GO" id="GO:0005634">
    <property type="term" value="C:nucleus"/>
    <property type="evidence" value="ECO:0007669"/>
    <property type="project" value="TreeGrafter"/>
</dbReference>
<dbReference type="PRINTS" id="PR00891">
    <property type="entry name" value="RABGDIREP"/>
</dbReference>
<dbReference type="FunFam" id="1.10.405.10:FF:000003">
    <property type="entry name" value="Rab proteins geranylgeranyltransferase component A"/>
    <property type="match status" value="1"/>
</dbReference>
<evidence type="ECO:0000256" key="1">
    <source>
        <dbReference type="ARBA" id="ARBA00004496"/>
    </source>
</evidence>
<name>A0A183UDG2_TOXCA</name>
<dbReference type="GO" id="GO:0005096">
    <property type="term" value="F:GTPase activator activity"/>
    <property type="evidence" value="ECO:0007669"/>
    <property type="project" value="UniProtKB-KW"/>
</dbReference>
<dbReference type="WBParaSite" id="TCNE_0000653201-mRNA-1">
    <property type="protein sequence ID" value="TCNE_0000653201-mRNA-1"/>
    <property type="gene ID" value="TCNE_0000653201"/>
</dbReference>
<dbReference type="GO" id="GO:0007264">
    <property type="term" value="P:small GTPase-mediated signal transduction"/>
    <property type="evidence" value="ECO:0007669"/>
    <property type="project" value="InterPro"/>
</dbReference>
<dbReference type="InterPro" id="IPR001738">
    <property type="entry name" value="Rab_escort"/>
</dbReference>
<dbReference type="SUPFAM" id="SSF54373">
    <property type="entry name" value="FAD-linked reductases, C-terminal domain"/>
    <property type="match status" value="1"/>
</dbReference>
<evidence type="ECO:0000256" key="3">
    <source>
        <dbReference type="ARBA" id="ARBA00022468"/>
    </source>
</evidence>
<keyword evidence="3" id="KW-0343">GTPase activation</keyword>
<comment type="similarity">
    <text evidence="2">Belongs to the Rab GDI family.</text>
</comment>
<dbReference type="GO" id="GO:0006886">
    <property type="term" value="P:intracellular protein transport"/>
    <property type="evidence" value="ECO:0007669"/>
    <property type="project" value="InterPro"/>
</dbReference>
<proteinExistence type="inferred from homology"/>
<dbReference type="AlphaFoldDB" id="A0A183UDG2"/>
<organism evidence="6 7">
    <name type="scientific">Toxocara canis</name>
    <name type="common">Canine roundworm</name>
    <dbReference type="NCBI Taxonomy" id="6265"/>
    <lineage>
        <taxon>Eukaryota</taxon>
        <taxon>Metazoa</taxon>
        <taxon>Ecdysozoa</taxon>
        <taxon>Nematoda</taxon>
        <taxon>Chromadorea</taxon>
        <taxon>Rhabditida</taxon>
        <taxon>Spirurina</taxon>
        <taxon>Ascaridomorpha</taxon>
        <taxon>Ascaridoidea</taxon>
        <taxon>Toxocaridae</taxon>
        <taxon>Toxocara</taxon>
    </lineage>
</organism>
<dbReference type="PANTHER" id="PTHR11787:SF4">
    <property type="entry name" value="CHM, RAB ESCORT PROTEIN 1"/>
    <property type="match status" value="1"/>
</dbReference>
<dbReference type="Gene3D" id="3.30.519.10">
    <property type="entry name" value="Guanine Nucleotide Dissociation Inhibitor, domain 2"/>
    <property type="match status" value="1"/>
</dbReference>
<dbReference type="Proteomes" id="UP000050794">
    <property type="component" value="Unassembled WGS sequence"/>
</dbReference>
<dbReference type="GO" id="GO:0016192">
    <property type="term" value="P:vesicle-mediated transport"/>
    <property type="evidence" value="ECO:0007669"/>
    <property type="project" value="TreeGrafter"/>
</dbReference>
<reference evidence="7" key="1">
    <citation type="submission" date="2016-06" db="UniProtKB">
        <authorList>
            <consortium name="WormBaseParasite"/>
        </authorList>
    </citation>
    <scope>IDENTIFICATION</scope>
</reference>
<comment type="subcellular location">
    <subcellularLocation>
        <location evidence="1">Cytoplasm</location>
    </subcellularLocation>
</comment>
<evidence type="ECO:0000256" key="2">
    <source>
        <dbReference type="ARBA" id="ARBA00005593"/>
    </source>
</evidence>
<dbReference type="PANTHER" id="PTHR11787">
    <property type="entry name" value="RAB GDP-DISSOCIATION INHIBITOR"/>
    <property type="match status" value="1"/>
</dbReference>
<keyword evidence="6" id="KW-1185">Reference proteome</keyword>
<reference evidence="5 6" key="2">
    <citation type="submission" date="2018-11" db="EMBL/GenBank/DDBJ databases">
        <authorList>
            <consortium name="Pathogen Informatics"/>
        </authorList>
    </citation>
    <scope>NUCLEOTIDE SEQUENCE [LARGE SCALE GENOMIC DNA]</scope>
</reference>
<dbReference type="GO" id="GO:0005968">
    <property type="term" value="C:Rab-protein geranylgeranyltransferase complex"/>
    <property type="evidence" value="ECO:0007669"/>
    <property type="project" value="InterPro"/>
</dbReference>
<dbReference type="Pfam" id="PF00996">
    <property type="entry name" value="GDI"/>
    <property type="match status" value="2"/>
</dbReference>
<evidence type="ECO:0000313" key="5">
    <source>
        <dbReference type="EMBL" id="VDM37853.1"/>
    </source>
</evidence>